<dbReference type="EMBL" id="QJPH01000256">
    <property type="protein sequence ID" value="PZN81755.1"/>
    <property type="molecule type" value="Genomic_DNA"/>
</dbReference>
<proteinExistence type="predicted"/>
<feature type="compositionally biased region" description="Acidic residues" evidence="1">
    <location>
        <begin position="859"/>
        <end position="880"/>
    </location>
</feature>
<feature type="compositionally biased region" description="Basic and acidic residues" evidence="1">
    <location>
        <begin position="762"/>
        <end position="776"/>
    </location>
</feature>
<gene>
    <name evidence="2" type="ORF">DM484_07700</name>
</gene>
<evidence type="ECO:0000313" key="3">
    <source>
        <dbReference type="Proteomes" id="UP000249396"/>
    </source>
</evidence>
<comment type="caution">
    <text evidence="2">The sequence shown here is derived from an EMBL/GenBank/DDBJ whole genome shotgun (WGS) entry which is preliminary data.</text>
</comment>
<accession>A0A2W4RCH1</accession>
<evidence type="ECO:0000256" key="1">
    <source>
        <dbReference type="SAM" id="MobiDB-lite"/>
    </source>
</evidence>
<feature type="region of interest" description="Disordered" evidence="1">
    <location>
        <begin position="687"/>
        <end position="711"/>
    </location>
</feature>
<feature type="compositionally biased region" description="Polar residues" evidence="1">
    <location>
        <begin position="779"/>
        <end position="804"/>
    </location>
</feature>
<feature type="compositionally biased region" description="Basic and acidic residues" evidence="1">
    <location>
        <begin position="811"/>
        <end position="825"/>
    </location>
</feature>
<evidence type="ECO:0000313" key="2">
    <source>
        <dbReference type="EMBL" id="PZN81755.1"/>
    </source>
</evidence>
<dbReference type="Proteomes" id="UP000249396">
    <property type="component" value="Unassembled WGS sequence"/>
</dbReference>
<reference evidence="2 3" key="1">
    <citation type="journal article" date="2018" name="Aquat. Microb. Ecol.">
        <title>Gammaproteobacterial methanotrophs dominate.</title>
        <authorList>
            <person name="Rissanen A.J."/>
            <person name="Saarenheimo J."/>
            <person name="Tiirola M."/>
            <person name="Peura S."/>
            <person name="Aalto S.L."/>
            <person name="Karvinen A."/>
            <person name="Nykanen H."/>
        </authorList>
    </citation>
    <scope>NUCLEOTIDE SEQUENCE [LARGE SCALE GENOMIC DNA]</scope>
    <source>
        <strain evidence="2">AMbin10</strain>
    </source>
</reference>
<name>A0A2W4RCH1_9GAMM</name>
<feature type="compositionally biased region" description="Polar residues" evidence="1">
    <location>
        <begin position="736"/>
        <end position="761"/>
    </location>
</feature>
<sequence>MTTSKNPKSTPTPTQIRTGISNAAADVKQESLQIAADIKSAPSIALKQLEADTKQMPKNCCAITNQCTIPNYPSPVNVDWTLGIVAISASSLKTATTSDTSLNIGYQAQTLQALPFYDETEITEMETNLLGEVTNPQSRVSKDGVDIRQYFLGSLDELMASKGAQLDQLLDQLTSRWKNLGENQQNEDLTNAYSAIQAFLTNLKGTSKARSLAEVFKLLAEYLQKLPDAEKASLWQALEKPLNYLKKQPFFNTPKTQKALKTVESSLKALLGALDIHSWANLELDINKAEAETKSTVQEQLLTAVQVAMPKACEALDEYMQENGLHVGQALVQLFGERVDAWLYRPVGSTHLVLQSGTTKLIVLDDWFEGEMVSIYTVLFAQANNLFPVQTVGMMKDFMTGRYAPFTVVGMGPDTATQPSPTVNALIFYQQISAYPSSSMAQQFGAIATTQTANASSQPDPASVVNLIEAQVSSFFQSTTDYQNVTLTSYEWVSSYIKTYPDAWAQFQISITFYLWGPPVHQGDDPENMGTITLIQQDWTSGLANLAKGSHYLIYYNPKGDNADNAEQSNSVPLYFANAQLVSSLTEDIPVICLQFIFTPLSTYTKSSSDYGTVIPSLSGNLYNTQVLGYPVDPTGKQKFDSAMKEFYNSTGFKTFMDIMNVGMLLHFTIEGMVSLFNLCKRMCTPKKPGEKEEKAEKNETTEQKDAESQEEVEEAVKENNEIQNKNAVDTQKQLSNAGDENFDPNANLSENQTSLQQNENAEGKDAETDAKKNEISDEQGQLNQEQQEISQDAQVGTTSQLETDANAVKEQSKTLDQQAKKPQDVKQTQIQQNEQSIQTDQTSINQLNQEDAKQLNTEEQEQNEETESQFEEEQTEEENIEKSTKEVKDDPEEILGEADKT</sequence>
<organism evidence="2 3">
    <name type="scientific">Candidatus Methylumidiphilus alinenensis</name>
    <dbReference type="NCBI Taxonomy" id="2202197"/>
    <lineage>
        <taxon>Bacteria</taxon>
        <taxon>Pseudomonadati</taxon>
        <taxon>Pseudomonadota</taxon>
        <taxon>Gammaproteobacteria</taxon>
        <taxon>Methylococcales</taxon>
        <taxon>Candidatus Methylumidiphilus</taxon>
    </lineage>
</organism>
<feature type="compositionally biased region" description="Acidic residues" evidence="1">
    <location>
        <begin position="890"/>
        <end position="902"/>
    </location>
</feature>
<feature type="region of interest" description="Disordered" evidence="1">
    <location>
        <begin position="736"/>
        <end position="902"/>
    </location>
</feature>
<feature type="compositionally biased region" description="Basic and acidic residues" evidence="1">
    <location>
        <begin position="688"/>
        <end position="708"/>
    </location>
</feature>
<dbReference type="AlphaFoldDB" id="A0A2W4RCH1"/>
<feature type="compositionally biased region" description="Low complexity" evidence="1">
    <location>
        <begin position="828"/>
        <end position="843"/>
    </location>
</feature>
<protein>
    <submittedName>
        <fullName evidence="2">Uncharacterized protein</fullName>
    </submittedName>
</protein>